<dbReference type="InterPro" id="IPR011545">
    <property type="entry name" value="DEAD/DEAH_box_helicase_dom"/>
</dbReference>
<dbReference type="InterPro" id="IPR014001">
    <property type="entry name" value="Helicase_ATP-bd"/>
</dbReference>
<dbReference type="InterPro" id="IPR001650">
    <property type="entry name" value="Helicase_C-like"/>
</dbReference>
<evidence type="ECO:0000313" key="7">
    <source>
        <dbReference type="EMBL" id="RVW02431.1"/>
    </source>
</evidence>
<name>A0A438AUJ9_9NOCA</name>
<dbReference type="InterPro" id="IPR050474">
    <property type="entry name" value="Hel308_SKI2-like"/>
</dbReference>
<evidence type="ECO:0000259" key="5">
    <source>
        <dbReference type="PROSITE" id="PS51192"/>
    </source>
</evidence>
<organism evidence="7 8">
    <name type="scientific">Rhodococcus spongiicola</name>
    <dbReference type="NCBI Taxonomy" id="2487352"/>
    <lineage>
        <taxon>Bacteria</taxon>
        <taxon>Bacillati</taxon>
        <taxon>Actinomycetota</taxon>
        <taxon>Actinomycetes</taxon>
        <taxon>Mycobacteriales</taxon>
        <taxon>Nocardiaceae</taxon>
        <taxon>Rhodococcus</taxon>
    </lineage>
</organism>
<dbReference type="GO" id="GO:0016787">
    <property type="term" value="F:hydrolase activity"/>
    <property type="evidence" value="ECO:0007669"/>
    <property type="project" value="UniProtKB-KW"/>
</dbReference>
<accession>A0A438AUJ9</accession>
<keyword evidence="4" id="KW-0067">ATP-binding</keyword>
<evidence type="ECO:0000256" key="4">
    <source>
        <dbReference type="ARBA" id="ARBA00022840"/>
    </source>
</evidence>
<dbReference type="SMART" id="SM00487">
    <property type="entry name" value="DEXDc"/>
    <property type="match status" value="1"/>
</dbReference>
<dbReference type="InterPro" id="IPR027417">
    <property type="entry name" value="P-loop_NTPase"/>
</dbReference>
<gene>
    <name evidence="7" type="ORF">EF834_12695</name>
</gene>
<evidence type="ECO:0000256" key="1">
    <source>
        <dbReference type="ARBA" id="ARBA00022741"/>
    </source>
</evidence>
<proteinExistence type="predicted"/>
<sequence length="1194" mass="131964">MTRDADDLAATLESATAPQFRQRLLARGQAQSMIRRDGVLPDDAPQFSTYLDEDLLSYSYALMSTSLHLLDATDGETDNETPGARTPAERLALAQNGFMQASFALEAATRNAVPSEDLTFHRLIAGAASHLGGYAARAFSLTQASTHSGRLTPMEATLADLILRRLDRIEERARQLRSSADMTDDAVLESLQERGSGNLAVEYADDLGAGPELVLEPDHGSSTVGPVVLLLSEHYLSTVSTALFAIAYNERGLLRTALADLEAGELASLEISVPGPWWAYRLTRRLLGDLAQTSIRANIPTSRPPAATAPQTSQARQANWVYLRRTFVTTLFARGRSEIDLWPSQLHVVERIFADVRDLVAALPTSAGKTRIAELCILACLAQGRRAVYVTPLRALSAQTERVLERTFSPLGVRVSSLYGSMGVSDVDEDALRISQIVVATPEKLDFALRSNPSLLDDVGLVVLDEGHMIGPSEREVRYEAQVQRLLRRADSKTRRIVCLSAVFPSGAELDDFVGWITNDDPNGLHHEGWRPTQQRFGLLEWRGDHARLTMTVGEDRPFIPRYLEAKIPTGQRKKSFPASNRELVIATAWRLVEEGQTVLIFCPQRNSVEPYAREILKLRRQGLLDAVLPSGVDLDGALNIGAEWFGVDHPILECLRLGVAIHHGALPGPFRREVERLLDGGIIKVTVASPTLAQGLNLSASVVLFHGLRRGRTLLSGAEFANVIGRAGRAFVDTEGLVLYPLYQPTDKHRRDWLRLTVGDAGKTLQSGLITASINLIQRMYTAAGSPPQLEHFIDYLTGGPDWAFPVVADEDIESQREAENAWYQNLALLDTGLLSVIGDDEADSDEVTQRFADALRDSLWERQLRRSEDQLANALREIVNSRVRYMWRVSTSAQRRGWYLAGLGVNAGTYLGHVASDVVELISQAENAIRLDDKDTAADRIVQIATTLFSVSPFQPETNLTWQPVLRHWLSGVPLGELDEDPVSVAQFVESDLIYRLVWGMEAARVYESAQGNATADALIRTAITAIETGTFSRPASILIRSGFDHRAAAIAAVTTTDANFESASGMWKWIRDLDPRLTQLPDWPTAESHSAWDKFTSRARRPSKTRWARYAKRVEDVIWYDIVPDPNAWLRVTDAGPGKIALWSTGFELLGEARVNINSQRQGVLHARRLLKVQGIEMHYRGPNDLLIPSA</sequence>
<dbReference type="Proteomes" id="UP000284333">
    <property type="component" value="Unassembled WGS sequence"/>
</dbReference>
<dbReference type="GO" id="GO:0004386">
    <property type="term" value="F:helicase activity"/>
    <property type="evidence" value="ECO:0007669"/>
    <property type="project" value="UniProtKB-KW"/>
</dbReference>
<keyword evidence="1" id="KW-0547">Nucleotide-binding</keyword>
<evidence type="ECO:0000259" key="6">
    <source>
        <dbReference type="PROSITE" id="PS51194"/>
    </source>
</evidence>
<dbReference type="EMBL" id="RKLN01000004">
    <property type="protein sequence ID" value="RVW02431.1"/>
    <property type="molecule type" value="Genomic_DNA"/>
</dbReference>
<dbReference type="CDD" id="cd17921">
    <property type="entry name" value="DEXHc_Ski2"/>
    <property type="match status" value="1"/>
</dbReference>
<dbReference type="OrthoDB" id="9815222at2"/>
<evidence type="ECO:0000256" key="3">
    <source>
        <dbReference type="ARBA" id="ARBA00022806"/>
    </source>
</evidence>
<dbReference type="AlphaFoldDB" id="A0A438AUJ9"/>
<dbReference type="SUPFAM" id="SSF52540">
    <property type="entry name" value="P-loop containing nucleoside triphosphate hydrolases"/>
    <property type="match status" value="1"/>
</dbReference>
<dbReference type="GO" id="GO:0005524">
    <property type="term" value="F:ATP binding"/>
    <property type="evidence" value="ECO:0007669"/>
    <property type="project" value="UniProtKB-KW"/>
</dbReference>
<dbReference type="PROSITE" id="PS51192">
    <property type="entry name" value="HELICASE_ATP_BIND_1"/>
    <property type="match status" value="1"/>
</dbReference>
<dbReference type="Pfam" id="PF00270">
    <property type="entry name" value="DEAD"/>
    <property type="match status" value="1"/>
</dbReference>
<dbReference type="GO" id="GO:0003676">
    <property type="term" value="F:nucleic acid binding"/>
    <property type="evidence" value="ECO:0007669"/>
    <property type="project" value="InterPro"/>
</dbReference>
<dbReference type="PANTHER" id="PTHR47961">
    <property type="entry name" value="DNA POLYMERASE THETA, PUTATIVE (AFU_ORTHOLOGUE AFUA_1G05260)-RELATED"/>
    <property type="match status" value="1"/>
</dbReference>
<keyword evidence="3 7" id="KW-0347">Helicase</keyword>
<keyword evidence="8" id="KW-1185">Reference proteome</keyword>
<dbReference type="SMART" id="SM00490">
    <property type="entry name" value="HELICc"/>
    <property type="match status" value="1"/>
</dbReference>
<protein>
    <submittedName>
        <fullName evidence="7">DEAD/DEAH box helicase</fullName>
    </submittedName>
</protein>
<evidence type="ECO:0000313" key="8">
    <source>
        <dbReference type="Proteomes" id="UP000284333"/>
    </source>
</evidence>
<evidence type="ECO:0000256" key="2">
    <source>
        <dbReference type="ARBA" id="ARBA00022801"/>
    </source>
</evidence>
<comment type="caution">
    <text evidence="7">The sequence shown here is derived from an EMBL/GenBank/DDBJ whole genome shotgun (WGS) entry which is preliminary data.</text>
</comment>
<feature type="domain" description="Helicase C-terminal" evidence="6">
    <location>
        <begin position="584"/>
        <end position="783"/>
    </location>
</feature>
<dbReference type="Gene3D" id="3.40.50.300">
    <property type="entry name" value="P-loop containing nucleotide triphosphate hydrolases"/>
    <property type="match status" value="2"/>
</dbReference>
<dbReference type="PANTHER" id="PTHR47961:SF6">
    <property type="entry name" value="DNA-DIRECTED DNA POLYMERASE"/>
    <property type="match status" value="1"/>
</dbReference>
<dbReference type="PROSITE" id="PS51194">
    <property type="entry name" value="HELICASE_CTER"/>
    <property type="match status" value="1"/>
</dbReference>
<keyword evidence="2" id="KW-0378">Hydrolase</keyword>
<feature type="domain" description="Helicase ATP-binding" evidence="5">
    <location>
        <begin position="350"/>
        <end position="522"/>
    </location>
</feature>
<reference evidence="7 8" key="1">
    <citation type="submission" date="2018-11" db="EMBL/GenBank/DDBJ databases">
        <title>Rhodococcus spongicola sp. nov. and Rhodococcus xishaensis sp. nov. from marine sponges.</title>
        <authorList>
            <person name="Li L."/>
            <person name="Lin H.W."/>
        </authorList>
    </citation>
    <scope>NUCLEOTIDE SEQUENCE [LARGE SCALE GENOMIC DNA]</scope>
    <source>
        <strain evidence="7 8">LHW50502</strain>
    </source>
</reference>